<dbReference type="Proteomes" id="UP001355207">
    <property type="component" value="Chromosome 2"/>
</dbReference>
<dbReference type="EMBL" id="CP144099">
    <property type="protein sequence ID" value="WWC87126.1"/>
    <property type="molecule type" value="Genomic_DNA"/>
</dbReference>
<evidence type="ECO:0000256" key="1">
    <source>
        <dbReference type="SAM" id="MobiDB-lite"/>
    </source>
</evidence>
<proteinExistence type="predicted"/>
<evidence type="ECO:0000313" key="2">
    <source>
        <dbReference type="EMBL" id="WWC87126.1"/>
    </source>
</evidence>
<accession>A0AAX4JQ04</accession>
<dbReference type="GeneID" id="91092684"/>
<keyword evidence="3" id="KW-1185">Reference proteome</keyword>
<dbReference type="RefSeq" id="XP_066073889.1">
    <property type="nucleotide sequence ID" value="XM_066217792.1"/>
</dbReference>
<organism evidence="2 3">
    <name type="scientific">Kwoniella dendrophila CBS 6074</name>
    <dbReference type="NCBI Taxonomy" id="1295534"/>
    <lineage>
        <taxon>Eukaryota</taxon>
        <taxon>Fungi</taxon>
        <taxon>Dikarya</taxon>
        <taxon>Basidiomycota</taxon>
        <taxon>Agaricomycotina</taxon>
        <taxon>Tremellomycetes</taxon>
        <taxon>Tremellales</taxon>
        <taxon>Cryptococcaceae</taxon>
        <taxon>Kwoniella</taxon>
    </lineage>
</organism>
<gene>
    <name evidence="2" type="ORF">L201_002012</name>
</gene>
<protein>
    <submittedName>
        <fullName evidence="2">Uncharacterized protein</fullName>
    </submittedName>
</protein>
<feature type="region of interest" description="Disordered" evidence="1">
    <location>
        <begin position="409"/>
        <end position="437"/>
    </location>
</feature>
<sequence length="437" mass="48776">MSSSASSIPNIEFYANARVLVELHIEIPLPVLPPSTHRFPSTRFPDKHTKTIIFALVSLGTWDPQARMKDRINAPCITVSANLDGSFDVSQPLPFREGVPISSTAHKLLYHTSKKLRSLLESNSEGNDIFLRGGGEEGLQGLMFAEEGLMLTLLFAVDKNTNASIFFRSLPPALVNLGWYHGMTSNNLINSKYRDWLSEKATENRAKQKVKANDSLLEMFRKGDLTLGGSIPDHLFGNLMRDAGIVVALVEEKRLHPGALKDLWRMLACHKKLSVFLGSGTQPESKTTREGDVWVGSPEAGHWYARIFLQVYAECNSMDSGYFVITDRFHTVFGCAADNGDIQILHIFSHCLPQDEVKTPLDEYWLTKKKPAGVQSARIRPVGARSEYFKLHSFTPFLEAYIRIIQHAGQNPKRGPGHPHPTCPAHVPPPSKKRKVD</sequence>
<reference evidence="2 3" key="1">
    <citation type="submission" date="2024-01" db="EMBL/GenBank/DDBJ databases">
        <title>Comparative genomics of Cryptococcus and Kwoniella reveals pathogenesis evolution and contrasting modes of karyotype evolution via chromosome fusion or intercentromeric recombination.</title>
        <authorList>
            <person name="Coelho M.A."/>
            <person name="David-Palma M."/>
            <person name="Shea T."/>
            <person name="Bowers K."/>
            <person name="McGinley-Smith S."/>
            <person name="Mohammad A.W."/>
            <person name="Gnirke A."/>
            <person name="Yurkov A.M."/>
            <person name="Nowrousian M."/>
            <person name="Sun S."/>
            <person name="Cuomo C.A."/>
            <person name="Heitman J."/>
        </authorList>
    </citation>
    <scope>NUCLEOTIDE SEQUENCE [LARGE SCALE GENOMIC DNA]</scope>
    <source>
        <strain evidence="2 3">CBS 6074</strain>
    </source>
</reference>
<evidence type="ECO:0000313" key="3">
    <source>
        <dbReference type="Proteomes" id="UP001355207"/>
    </source>
</evidence>
<feature type="compositionally biased region" description="Pro residues" evidence="1">
    <location>
        <begin position="418"/>
        <end position="430"/>
    </location>
</feature>
<dbReference type="AlphaFoldDB" id="A0AAX4JQ04"/>
<name>A0AAX4JQ04_9TREE</name>